<keyword evidence="2" id="KW-1185">Reference proteome</keyword>
<comment type="caution">
    <text evidence="1">The sequence shown here is derived from an EMBL/GenBank/DDBJ whole genome shotgun (WGS) entry which is preliminary data.</text>
</comment>
<evidence type="ECO:0000313" key="2">
    <source>
        <dbReference type="Proteomes" id="UP001501747"/>
    </source>
</evidence>
<protein>
    <submittedName>
        <fullName evidence="1">Uncharacterized protein</fullName>
    </submittedName>
</protein>
<dbReference type="RefSeq" id="WP_344870795.1">
    <property type="nucleotide sequence ID" value="NZ_BAABAL010000004.1"/>
</dbReference>
<dbReference type="EMBL" id="BAABAL010000004">
    <property type="protein sequence ID" value="GAA3989270.1"/>
    <property type="molecule type" value="Genomic_DNA"/>
</dbReference>
<sequence length="263" mass="28117">MGGDRQFEVLLGLVAAEDAERVRARLGLAAATPVPDHLMPQRLSGVPASVLLWMLQEDDPAINEIVFNHPAADGVIRREIARGTPFGGAAGPLPFRGSYLAAKPATDVIGRLRGVTTKHEGDRAAGAVVTADWPEIAAADRAEALPGYARWALTVRIDCPAEVRAQFGSHPKFSHRLRQAGIVDGPGEYAQAWTPARNVLRVLELGPRLFPKRMVEALDVLAPLVRQELSGNVEAWAVLAQLLPTFTGTVPELVSTCGAIAHS</sequence>
<proteinExistence type="predicted"/>
<name>A0ABP7QX77_9PSEU</name>
<accession>A0ABP7QX77</accession>
<evidence type="ECO:0000313" key="1">
    <source>
        <dbReference type="EMBL" id="GAA3989270.1"/>
    </source>
</evidence>
<reference evidence="2" key="1">
    <citation type="journal article" date="2019" name="Int. J. Syst. Evol. Microbiol.">
        <title>The Global Catalogue of Microorganisms (GCM) 10K type strain sequencing project: providing services to taxonomists for standard genome sequencing and annotation.</title>
        <authorList>
            <consortium name="The Broad Institute Genomics Platform"/>
            <consortium name="The Broad Institute Genome Sequencing Center for Infectious Disease"/>
            <person name="Wu L."/>
            <person name="Ma J."/>
        </authorList>
    </citation>
    <scope>NUCLEOTIDE SEQUENCE [LARGE SCALE GENOMIC DNA]</scope>
    <source>
        <strain evidence="2">JCM 17342</strain>
    </source>
</reference>
<organism evidence="1 2">
    <name type="scientific">Allokutzneria multivorans</name>
    <dbReference type="NCBI Taxonomy" id="1142134"/>
    <lineage>
        <taxon>Bacteria</taxon>
        <taxon>Bacillati</taxon>
        <taxon>Actinomycetota</taxon>
        <taxon>Actinomycetes</taxon>
        <taxon>Pseudonocardiales</taxon>
        <taxon>Pseudonocardiaceae</taxon>
        <taxon>Allokutzneria</taxon>
    </lineage>
</organism>
<gene>
    <name evidence="1" type="ORF">GCM10022247_04750</name>
</gene>
<dbReference type="Proteomes" id="UP001501747">
    <property type="component" value="Unassembled WGS sequence"/>
</dbReference>